<evidence type="ECO:0000256" key="4">
    <source>
        <dbReference type="ARBA" id="ARBA00022741"/>
    </source>
</evidence>
<evidence type="ECO:0000313" key="17">
    <source>
        <dbReference type="EMBL" id="CAB4254672.1"/>
    </source>
</evidence>
<comment type="catalytic activity">
    <reaction evidence="12">
        <text>ATP + H2O = ADP + phosphate + H(+)</text>
        <dbReference type="Rhea" id="RHEA:13065"/>
        <dbReference type="ChEBI" id="CHEBI:15377"/>
        <dbReference type="ChEBI" id="CHEBI:15378"/>
        <dbReference type="ChEBI" id="CHEBI:30616"/>
        <dbReference type="ChEBI" id="CHEBI:43474"/>
        <dbReference type="ChEBI" id="CHEBI:456216"/>
        <dbReference type="EC" id="3.6.4.12"/>
    </reaction>
</comment>
<keyword evidence="4" id="KW-0547">Nucleotide-binding</keyword>
<keyword evidence="7" id="KW-0347">Helicase</keyword>
<dbReference type="AlphaFoldDB" id="A0A8H2ZHM9"/>
<dbReference type="GeneID" id="64857676"/>
<dbReference type="EMBL" id="CAEFZW010000004">
    <property type="protein sequence ID" value="CAB4254672.1"/>
    <property type="molecule type" value="Genomic_DNA"/>
</dbReference>
<feature type="region of interest" description="Disordered" evidence="14">
    <location>
        <begin position="125"/>
        <end position="147"/>
    </location>
</feature>
<dbReference type="GO" id="GO:0006283">
    <property type="term" value="P:transcription-coupled nucleotide-excision repair"/>
    <property type="evidence" value="ECO:0007669"/>
    <property type="project" value="TreeGrafter"/>
</dbReference>
<dbReference type="InterPro" id="IPR058951">
    <property type="entry name" value="WHD_Rad26_CSB-like"/>
</dbReference>
<dbReference type="EC" id="3.6.4.12" evidence="3"/>
<dbReference type="PROSITE" id="PS51194">
    <property type="entry name" value="HELICASE_CTER"/>
    <property type="match status" value="1"/>
</dbReference>
<comment type="subcellular location">
    <subcellularLocation>
        <location evidence="1">Nucleus</location>
    </subcellularLocation>
</comment>
<keyword evidence="5" id="KW-0227">DNA damage</keyword>
<evidence type="ECO:0000256" key="14">
    <source>
        <dbReference type="SAM" id="MobiDB-lite"/>
    </source>
</evidence>
<evidence type="ECO:0000256" key="10">
    <source>
        <dbReference type="ARBA" id="ARBA00023204"/>
    </source>
</evidence>
<reference evidence="17 18" key="1">
    <citation type="submission" date="2020-05" db="EMBL/GenBank/DDBJ databases">
        <authorList>
            <person name="Casaregola S."/>
            <person name="Devillers H."/>
            <person name="Grondin C."/>
        </authorList>
    </citation>
    <scope>NUCLEOTIDE SEQUENCE [LARGE SCALE GENOMIC DNA]</scope>
    <source>
        <strain evidence="17 18">CLIB 1767</strain>
    </source>
</reference>
<dbReference type="InterPro" id="IPR038718">
    <property type="entry name" value="SNF2-like_sf"/>
</dbReference>
<proteinExistence type="inferred from homology"/>
<dbReference type="Gene3D" id="3.40.50.10810">
    <property type="entry name" value="Tandem AAA-ATPase domain"/>
    <property type="match status" value="1"/>
</dbReference>
<dbReference type="InterPro" id="IPR001650">
    <property type="entry name" value="Helicase_C-like"/>
</dbReference>
<dbReference type="GO" id="GO:0016787">
    <property type="term" value="F:hydrolase activity"/>
    <property type="evidence" value="ECO:0007669"/>
    <property type="project" value="UniProtKB-KW"/>
</dbReference>
<evidence type="ECO:0000256" key="8">
    <source>
        <dbReference type="ARBA" id="ARBA00022840"/>
    </source>
</evidence>
<dbReference type="Proteomes" id="UP000644660">
    <property type="component" value="Unassembled WGS sequence"/>
</dbReference>
<accession>A0A8H2ZHM9</accession>
<dbReference type="Pfam" id="PF00176">
    <property type="entry name" value="SNF2-rel_dom"/>
    <property type="match status" value="1"/>
</dbReference>
<dbReference type="Pfam" id="PF00271">
    <property type="entry name" value="Helicase_C"/>
    <property type="match status" value="1"/>
</dbReference>
<name>A0A8H2ZHM9_9SACH</name>
<dbReference type="InterPro" id="IPR049730">
    <property type="entry name" value="SNF2/RAD54-like_C"/>
</dbReference>
<keyword evidence="9" id="KW-0238">DNA-binding</keyword>
<keyword evidence="13" id="KW-0175">Coiled coil</keyword>
<keyword evidence="10" id="KW-0234">DNA repair</keyword>
<comment type="caution">
    <text evidence="17">The sequence shown here is derived from an EMBL/GenBank/DDBJ whole genome shotgun (WGS) entry which is preliminary data.</text>
</comment>
<comment type="similarity">
    <text evidence="2">Belongs to the SNF2/RAD54 helicase family.</text>
</comment>
<dbReference type="PROSITE" id="PS51192">
    <property type="entry name" value="HELICASE_ATP_BIND_1"/>
    <property type="match status" value="1"/>
</dbReference>
<dbReference type="CDD" id="cd18000">
    <property type="entry name" value="DEXHc_ERCC6"/>
    <property type="match status" value="1"/>
</dbReference>
<keyword evidence="8" id="KW-0067">ATP-binding</keyword>
<dbReference type="Pfam" id="PF25875">
    <property type="entry name" value="WHD_Rad26_CSB"/>
    <property type="match status" value="1"/>
</dbReference>
<dbReference type="Gene3D" id="3.40.50.300">
    <property type="entry name" value="P-loop containing nucleotide triphosphate hydrolases"/>
    <property type="match status" value="1"/>
</dbReference>
<dbReference type="SMART" id="SM00490">
    <property type="entry name" value="HELICc"/>
    <property type="match status" value="1"/>
</dbReference>
<evidence type="ECO:0000259" key="15">
    <source>
        <dbReference type="PROSITE" id="PS51192"/>
    </source>
</evidence>
<dbReference type="InterPro" id="IPR000330">
    <property type="entry name" value="SNF2_N"/>
</dbReference>
<dbReference type="CDD" id="cd18793">
    <property type="entry name" value="SF2_C_SNF"/>
    <property type="match status" value="1"/>
</dbReference>
<dbReference type="InterPro" id="IPR014001">
    <property type="entry name" value="Helicase_ATP-bd"/>
</dbReference>
<feature type="domain" description="Helicase ATP-binding" evidence="15">
    <location>
        <begin position="339"/>
        <end position="546"/>
    </location>
</feature>
<dbReference type="GO" id="GO:0005524">
    <property type="term" value="F:ATP binding"/>
    <property type="evidence" value="ECO:0007669"/>
    <property type="project" value="InterPro"/>
</dbReference>
<evidence type="ECO:0000256" key="12">
    <source>
        <dbReference type="ARBA" id="ARBA00047995"/>
    </source>
</evidence>
<sequence>MFIISNDKKNITSQSSMDDNDLQNNLNVVNIVSQQSLEQKIGDNVETLTKQKLIEQETNRLERTNNLYEKFRGQLVSLRRRLNNTNRISIKAKLRKEIQLLQNNDIVETLKDIKDIKKRIKELKRSNTSERNETDKNGRKEDESERDFLVRTGQLTAFGSKSEFVIDTEDNEVNIQDNYVGTVESEDEGEKEQMKKDYEMANEQMVENISNHSSESDYRPEEDIQELEYEEDYDVTTVPKTNYSVDEELSDTDLVINRGKIKVNEANDDGDELSYQKRLRKWISQRSENRLNDSNPSIPEWQKPHPEIPDARLNDIFKIPGDIYPLLFNYQKTCVQWLYELYQQGAGGIIGDEMGLGKTIQVIAFLAALHHSGLLNGPVLIVCPATVMKQWVNELHHWWPPFRSVILHSIGSGMSHKKNINDEEFEELMMSSNPDQFSYDDFENSKKAKSSLESSMHIDNLIKRVVDNGHILITTYVGLRIHSDKLLKINWAYAVLDEGHKIRNPDSEISLTSKKLKTPNRIILSGTPIQNNLNELWSLFDFIYPGRLGTLPIFQQQFVIPINTGGYANATNIQVQTGYKCAVALRDLIAPYLLRRVKSDVAKDLPQKKEMVLFCKLTQFQRNRYLEFLNSNELTQIKGGRRHVLYGIDILRKICNHPDILDREQKQYEADYGNSRRSGKMQVVKQLLLLWKKDGNKTLLFTQSRQMLDILEKFVSGADPELANTSYLRMDGTTNISKRQALVDRFNNENIDVFLLTTKVGGLGINLTGANRIIIFDPDWNPSTDLQARERAWRIGQKREVSIYRLMVSGSIEEKIYHRQIFKQFLTNKILTDPKQKRFFKMNELQDLFSLGGDDGLVSEELANEVQRHTQTLKESKTTQSDDFEQVAGISGVSKLEGFFSKEVSDEKKTEDDRLIEGLLGDKGNLENASTHDQVVGSHMASKKSTNLISKEADRIAGQAVNAIRESRKKTQKFNIGTPTWTGKFGKAGKIVKKKTKSIRKNTIGSTDILKNIRQRQSESQNTSTENINSDINREIMMKIVNALDGAKDNMLPSSSIINHLGVNMKEKKDIINIRALLRAVATFDENKKVWKLNNEFCSNINTS</sequence>
<organism evidence="17 18">
    <name type="scientific">Maudiozyma barnettii</name>
    <dbReference type="NCBI Taxonomy" id="61262"/>
    <lineage>
        <taxon>Eukaryota</taxon>
        <taxon>Fungi</taxon>
        <taxon>Dikarya</taxon>
        <taxon>Ascomycota</taxon>
        <taxon>Saccharomycotina</taxon>
        <taxon>Saccharomycetes</taxon>
        <taxon>Saccharomycetales</taxon>
        <taxon>Saccharomycetaceae</taxon>
        <taxon>Maudiozyma</taxon>
    </lineage>
</organism>
<dbReference type="InterPro" id="IPR027417">
    <property type="entry name" value="P-loop_NTPase"/>
</dbReference>
<evidence type="ECO:0000256" key="7">
    <source>
        <dbReference type="ARBA" id="ARBA00022806"/>
    </source>
</evidence>
<dbReference type="PANTHER" id="PTHR45629">
    <property type="entry name" value="SNF2/RAD54 FAMILY MEMBER"/>
    <property type="match status" value="1"/>
</dbReference>
<evidence type="ECO:0000256" key="9">
    <source>
        <dbReference type="ARBA" id="ARBA00023125"/>
    </source>
</evidence>
<evidence type="ECO:0000256" key="2">
    <source>
        <dbReference type="ARBA" id="ARBA00007025"/>
    </source>
</evidence>
<evidence type="ECO:0000259" key="16">
    <source>
        <dbReference type="PROSITE" id="PS51194"/>
    </source>
</evidence>
<keyword evidence="18" id="KW-1185">Reference proteome</keyword>
<feature type="domain" description="Helicase C-terminal" evidence="16">
    <location>
        <begin position="683"/>
        <end position="846"/>
    </location>
</feature>
<evidence type="ECO:0000256" key="3">
    <source>
        <dbReference type="ARBA" id="ARBA00012551"/>
    </source>
</evidence>
<dbReference type="GO" id="GO:0003678">
    <property type="term" value="F:DNA helicase activity"/>
    <property type="evidence" value="ECO:0007669"/>
    <property type="project" value="UniProtKB-EC"/>
</dbReference>
<evidence type="ECO:0000256" key="11">
    <source>
        <dbReference type="ARBA" id="ARBA00023242"/>
    </source>
</evidence>
<dbReference type="SUPFAM" id="SSF52540">
    <property type="entry name" value="P-loop containing nucleoside triphosphate hydrolases"/>
    <property type="match status" value="2"/>
</dbReference>
<feature type="coiled-coil region" evidence="13">
    <location>
        <begin position="54"/>
        <end position="81"/>
    </location>
</feature>
<dbReference type="InterPro" id="IPR050496">
    <property type="entry name" value="SNF2_RAD54_helicase_repair"/>
</dbReference>
<evidence type="ECO:0000256" key="5">
    <source>
        <dbReference type="ARBA" id="ARBA00022763"/>
    </source>
</evidence>
<dbReference type="PANTHER" id="PTHR45629:SF7">
    <property type="entry name" value="DNA EXCISION REPAIR PROTEIN ERCC-6-RELATED"/>
    <property type="match status" value="1"/>
</dbReference>
<dbReference type="FunFam" id="3.40.50.10810:FF:000039">
    <property type="entry name" value="DNA repair protein Rhp26/Rad26"/>
    <property type="match status" value="1"/>
</dbReference>
<keyword evidence="6" id="KW-0378">Hydrolase</keyword>
<evidence type="ECO:0000313" key="18">
    <source>
        <dbReference type="Proteomes" id="UP000644660"/>
    </source>
</evidence>
<evidence type="ECO:0000256" key="6">
    <source>
        <dbReference type="ARBA" id="ARBA00022801"/>
    </source>
</evidence>
<gene>
    <name evidence="17" type="ORF">KABA2_04S11660</name>
</gene>
<dbReference type="RefSeq" id="XP_041406516.1">
    <property type="nucleotide sequence ID" value="XM_041550582.1"/>
</dbReference>
<evidence type="ECO:0000256" key="1">
    <source>
        <dbReference type="ARBA" id="ARBA00004123"/>
    </source>
</evidence>
<dbReference type="GO" id="GO:0005634">
    <property type="term" value="C:nucleus"/>
    <property type="evidence" value="ECO:0007669"/>
    <property type="project" value="TreeGrafter"/>
</dbReference>
<evidence type="ECO:0000256" key="13">
    <source>
        <dbReference type="SAM" id="Coils"/>
    </source>
</evidence>
<protein>
    <recommendedName>
        <fullName evidence="3">DNA helicase</fullName>
        <ecNumber evidence="3">3.6.4.12</ecNumber>
    </recommendedName>
</protein>
<dbReference type="SMART" id="SM00487">
    <property type="entry name" value="DEXDc"/>
    <property type="match status" value="1"/>
</dbReference>
<keyword evidence="11" id="KW-0539">Nucleus</keyword>